<dbReference type="Proteomes" id="UP001597511">
    <property type="component" value="Unassembled WGS sequence"/>
</dbReference>
<evidence type="ECO:0000313" key="1">
    <source>
        <dbReference type="EMBL" id="MFD2921209.1"/>
    </source>
</evidence>
<gene>
    <name evidence="1" type="ORF">ACFS6H_15900</name>
</gene>
<reference evidence="2" key="1">
    <citation type="journal article" date="2019" name="Int. J. Syst. Evol. Microbiol.">
        <title>The Global Catalogue of Microorganisms (GCM) 10K type strain sequencing project: providing services to taxonomists for standard genome sequencing and annotation.</title>
        <authorList>
            <consortium name="The Broad Institute Genomics Platform"/>
            <consortium name="The Broad Institute Genome Sequencing Center for Infectious Disease"/>
            <person name="Wu L."/>
            <person name="Ma J."/>
        </authorList>
    </citation>
    <scope>NUCLEOTIDE SEQUENCE [LARGE SCALE GENOMIC DNA]</scope>
    <source>
        <strain evidence="2">KCTC 23299</strain>
    </source>
</reference>
<proteinExistence type="predicted"/>
<comment type="caution">
    <text evidence="1">The sequence shown here is derived from an EMBL/GenBank/DDBJ whole genome shotgun (WGS) entry which is preliminary data.</text>
</comment>
<name>A0ABW6A771_9BACT</name>
<accession>A0ABW6A771</accession>
<protein>
    <submittedName>
        <fullName evidence="1">Uncharacterized protein</fullName>
    </submittedName>
</protein>
<dbReference type="RefSeq" id="WP_386101063.1">
    <property type="nucleotide sequence ID" value="NZ_JBHUOZ010000003.1"/>
</dbReference>
<dbReference type="EMBL" id="JBHUOZ010000003">
    <property type="protein sequence ID" value="MFD2921209.1"/>
    <property type="molecule type" value="Genomic_DNA"/>
</dbReference>
<evidence type="ECO:0000313" key="2">
    <source>
        <dbReference type="Proteomes" id="UP001597511"/>
    </source>
</evidence>
<organism evidence="1 2">
    <name type="scientific">Terrimonas rubra</name>
    <dbReference type="NCBI Taxonomy" id="1035890"/>
    <lineage>
        <taxon>Bacteria</taxon>
        <taxon>Pseudomonadati</taxon>
        <taxon>Bacteroidota</taxon>
        <taxon>Chitinophagia</taxon>
        <taxon>Chitinophagales</taxon>
        <taxon>Chitinophagaceae</taxon>
        <taxon>Terrimonas</taxon>
    </lineage>
</organism>
<sequence length="259" mass="29229">MNRIDALIHKLKNLREQNADPAQLLTTVKELQQELTQHVQSSRSLGTTKVAVLMPAIAVPVKGYEEMAATPVTTSPTPQTPAAEPVVYMEPPTEEKVIYTLEADENTPEEQEEEQAIIAPPTPQPPPPVTEFIPANTYDQVMDIPTLSQHLQEKPASTEPVSLNDMLKKHDEELGSKLTDTPIKDLRKGVGINDRFAFINELFRGDEAMYERSIKTINAFNIYPEAEYWISRELKLKLGWQTDSPLVAHFDQLVKRRFS</sequence>
<keyword evidence="2" id="KW-1185">Reference proteome</keyword>